<dbReference type="RefSeq" id="WP_134520380.1">
    <property type="nucleotide sequence ID" value="NZ_SOHE01000060.1"/>
</dbReference>
<evidence type="ECO:0000313" key="2">
    <source>
        <dbReference type="EMBL" id="TFD47878.1"/>
    </source>
</evidence>
<dbReference type="EMBL" id="SOHE01000060">
    <property type="protein sequence ID" value="TFD47878.1"/>
    <property type="molecule type" value="Genomic_DNA"/>
</dbReference>
<feature type="domain" description="AbiEi antitoxin N-terminal" evidence="1">
    <location>
        <begin position="4"/>
        <end position="45"/>
    </location>
</feature>
<evidence type="ECO:0000313" key="3">
    <source>
        <dbReference type="Proteomes" id="UP000297447"/>
    </source>
</evidence>
<comment type="caution">
    <text evidence="2">The sequence shown here is derived from an EMBL/GenBank/DDBJ whole genome shotgun (WGS) entry which is preliminary data.</text>
</comment>
<accession>A0A4R8ZWB0</accession>
<dbReference type="Pfam" id="PF13338">
    <property type="entry name" value="AbiEi_4"/>
    <property type="match status" value="1"/>
</dbReference>
<sequence>MDPLELARQSLILTCDSVAIGRDDTRLSRAVKRGTLVRLKQGVYLDRELWAPLGNADRHRLLATIAERLAGPGLVFSHQTAAALIGLPVLGRWPDRAHVLKECATGGRSTTVLNCHTIGLRDVPVTTIGTLTMTSPARTVIDLAASAPFDVAVIATDAALHADRRTRQFLTTNEDVRELIERMSPFRGLKRVLAVLDASTPLSESVGESLCRIIIAELGFAEPELQAGLRDADGLIGFADFTWQLAKVILEFDGKIKYLDARFRGGLSSDQIVVIEKLREDRLRALGYLVVRATWDDLVDPTRLLRLLTQAGLVPVRATRIIRRDWL</sequence>
<organism evidence="2 3">
    <name type="scientific">Cryobacterium frigoriphilum</name>
    <dbReference type="NCBI Taxonomy" id="1259150"/>
    <lineage>
        <taxon>Bacteria</taxon>
        <taxon>Bacillati</taxon>
        <taxon>Actinomycetota</taxon>
        <taxon>Actinomycetes</taxon>
        <taxon>Micrococcales</taxon>
        <taxon>Microbacteriaceae</taxon>
        <taxon>Cryobacterium</taxon>
    </lineage>
</organism>
<name>A0A4R8ZWB0_9MICO</name>
<reference evidence="2 3" key="1">
    <citation type="submission" date="2019-03" db="EMBL/GenBank/DDBJ databases">
        <title>Genomics of glacier-inhabiting Cryobacterium strains.</title>
        <authorList>
            <person name="Liu Q."/>
            <person name="Xin Y.-H."/>
        </authorList>
    </citation>
    <scope>NUCLEOTIDE SEQUENCE [LARGE SCALE GENOMIC DNA]</scope>
    <source>
        <strain evidence="2 3">Hh14</strain>
    </source>
</reference>
<gene>
    <name evidence="2" type="ORF">E3T55_15135</name>
</gene>
<proteinExistence type="predicted"/>
<dbReference type="OrthoDB" id="5517693at2"/>
<keyword evidence="3" id="KW-1185">Reference proteome</keyword>
<dbReference type="Proteomes" id="UP000297447">
    <property type="component" value="Unassembled WGS sequence"/>
</dbReference>
<dbReference type="AlphaFoldDB" id="A0A4R8ZWB0"/>
<dbReference type="InterPro" id="IPR025159">
    <property type="entry name" value="AbiEi_N"/>
</dbReference>
<evidence type="ECO:0000259" key="1">
    <source>
        <dbReference type="Pfam" id="PF13338"/>
    </source>
</evidence>
<protein>
    <recommendedName>
        <fullName evidence="1">AbiEi antitoxin N-terminal domain-containing protein</fullName>
    </recommendedName>
</protein>